<dbReference type="OrthoDB" id="3183574at2759"/>
<gene>
    <name evidence="1" type="ORF">HD556DRAFT_1451823</name>
</gene>
<dbReference type="GeneID" id="64601803"/>
<evidence type="ECO:0000313" key="1">
    <source>
        <dbReference type="EMBL" id="KAG1784384.1"/>
    </source>
</evidence>
<accession>A0A9P7A8E1</accession>
<organism evidence="1 2">
    <name type="scientific">Suillus plorans</name>
    <dbReference type="NCBI Taxonomy" id="116603"/>
    <lineage>
        <taxon>Eukaryota</taxon>
        <taxon>Fungi</taxon>
        <taxon>Dikarya</taxon>
        <taxon>Basidiomycota</taxon>
        <taxon>Agaricomycotina</taxon>
        <taxon>Agaricomycetes</taxon>
        <taxon>Agaricomycetidae</taxon>
        <taxon>Boletales</taxon>
        <taxon>Suillineae</taxon>
        <taxon>Suillaceae</taxon>
        <taxon>Suillus</taxon>
    </lineage>
</organism>
<proteinExistence type="predicted"/>
<protein>
    <submittedName>
        <fullName evidence="1">Uncharacterized protein</fullName>
    </submittedName>
</protein>
<sequence length="323" mass="36708">MTPKIQPSENQESVTVQIPTYDMARLNGDLDLLCSELQTMILDELSVPDLASLAKTRTENDEGVKDYMHKRREDILGAFVKDVGQFLTLLDRTGLVVSCSSALHLVQAKAMAVHLRDMDVYATIEFENIMMDHFKTTEGYKVMNKSSRKNEYDSSVVNEVYKLEKGEKKVDIIFTDWASAIVPILQYHSTAVMNYIMARSLVSLYPQWTTEKKSLVNPRLYFEDCTNIRSVRALMKYVRRGFHVTTEPFQLGTHDCQQSAYCPHATRNTLDRDTLRWIFRPVNTLGDIPVTCDDMAVIMWCLGGQECKEDGDEVSSAFITVGG</sequence>
<dbReference type="AlphaFoldDB" id="A0A9P7A8E1"/>
<reference evidence="1" key="1">
    <citation type="journal article" date="2020" name="New Phytol.">
        <title>Comparative genomics reveals dynamic genome evolution in host specialist ectomycorrhizal fungi.</title>
        <authorList>
            <person name="Lofgren L.A."/>
            <person name="Nguyen N.H."/>
            <person name="Vilgalys R."/>
            <person name="Ruytinx J."/>
            <person name="Liao H.L."/>
            <person name="Branco S."/>
            <person name="Kuo A."/>
            <person name="LaButti K."/>
            <person name="Lipzen A."/>
            <person name="Andreopoulos W."/>
            <person name="Pangilinan J."/>
            <person name="Riley R."/>
            <person name="Hundley H."/>
            <person name="Na H."/>
            <person name="Barry K."/>
            <person name="Grigoriev I.V."/>
            <person name="Stajich J.E."/>
            <person name="Kennedy P.G."/>
        </authorList>
    </citation>
    <scope>NUCLEOTIDE SEQUENCE</scope>
    <source>
        <strain evidence="1">S12</strain>
    </source>
</reference>
<dbReference type="EMBL" id="JABBWE010000152">
    <property type="protein sequence ID" value="KAG1784384.1"/>
    <property type="molecule type" value="Genomic_DNA"/>
</dbReference>
<dbReference type="RefSeq" id="XP_041151869.1">
    <property type="nucleotide sequence ID" value="XM_041308039.1"/>
</dbReference>
<evidence type="ECO:0000313" key="2">
    <source>
        <dbReference type="Proteomes" id="UP000719766"/>
    </source>
</evidence>
<name>A0A9P7A8E1_9AGAM</name>
<comment type="caution">
    <text evidence="1">The sequence shown here is derived from an EMBL/GenBank/DDBJ whole genome shotgun (WGS) entry which is preliminary data.</text>
</comment>
<keyword evidence="2" id="KW-1185">Reference proteome</keyword>
<dbReference type="Proteomes" id="UP000719766">
    <property type="component" value="Unassembled WGS sequence"/>
</dbReference>